<evidence type="ECO:0000256" key="3">
    <source>
        <dbReference type="ARBA" id="ARBA00022475"/>
    </source>
</evidence>
<protein>
    <recommendedName>
        <fullName evidence="7">Amino acid transporter</fullName>
    </recommendedName>
</protein>
<evidence type="ECO:0000256" key="1">
    <source>
        <dbReference type="ARBA" id="ARBA00004651"/>
    </source>
</evidence>
<dbReference type="InterPro" id="IPR001991">
    <property type="entry name" value="Na-dicarboxylate_symporter"/>
</dbReference>
<dbReference type="PANTHER" id="PTHR42865:SF7">
    <property type="entry name" value="PROTON_GLUTAMATE-ASPARTATE SYMPORTER"/>
    <property type="match status" value="1"/>
</dbReference>
<dbReference type="GO" id="GO:0005886">
    <property type="term" value="C:plasma membrane"/>
    <property type="evidence" value="ECO:0007669"/>
    <property type="project" value="UniProtKB-SubCell"/>
</dbReference>
<evidence type="ECO:0000256" key="7">
    <source>
        <dbReference type="RuleBase" id="RU361216"/>
    </source>
</evidence>
<dbReference type="AlphaFoldDB" id="K0T031"/>
<comment type="similarity">
    <text evidence="7">Belongs to the dicarboxylate/amino acid:cation symporter (DAACS) (TC 2.A.23) family.</text>
</comment>
<keyword evidence="5 7" id="KW-1133">Transmembrane helix</keyword>
<keyword evidence="4 7" id="KW-0812">Transmembrane</keyword>
<dbReference type="OrthoDB" id="70718at2759"/>
<evidence type="ECO:0000256" key="2">
    <source>
        <dbReference type="ARBA" id="ARBA00022448"/>
    </source>
</evidence>
<comment type="caution">
    <text evidence="9">The sequence shown here is derived from an EMBL/GenBank/DDBJ whole genome shotgun (WGS) entry which is preliminary data.</text>
</comment>
<keyword evidence="7" id="KW-0769">Symport</keyword>
<dbReference type="eggNOG" id="KOG3787">
    <property type="taxonomic scope" value="Eukaryota"/>
</dbReference>
<dbReference type="Proteomes" id="UP000266841">
    <property type="component" value="Unassembled WGS sequence"/>
</dbReference>
<sequence>MADESIEMEEAFPLAVADKTDGEHDSKRRSSVRRSSIVSLPEPRKGDKGDAGEGTCGTRFCEVMKKHQIPIVLLAAAIGIGAGIGLAMWKDDSGTKDTLLIWVELPGDLFLRGLRTAKAKLSTPDDHAGLYDEWRGRNNFLPHRDGRRERVLRDWGDAGQASTFRVDDINGYFAVSTKATGPAKLSISESLRDGLFYQLVPNNFVGAFADANFLGVIVLSTAVAVALVKLEKNMPDEVMWTRILTIQIIEELVHVFMMIIDWIIFVTPFAVTSLIAGAIGEQKDLAEVFTQLAWLVTATVVGLVAQFLIVYCGLYLGFIRSNPFKYYAQLIPAYATAFGGASSAAAIPQSLACIKKTGQVPDGVASFVIPLGATINMDGKCSCIYIVCGAAWMAYQNGIVPTAGEYVTLVFSATFGSMGAAPVPSASLVLMLTAYSTAFGSTEGAPEGFAYILAIDWLIDRLRTLFNCTGDHTVTAIIGNIVVKKEAKKANNINDEDLEMHGGDDKDGDLELHVENKLGD</sequence>
<dbReference type="Pfam" id="PF00375">
    <property type="entry name" value="SDF"/>
    <property type="match status" value="1"/>
</dbReference>
<dbReference type="GO" id="GO:0015293">
    <property type="term" value="F:symporter activity"/>
    <property type="evidence" value="ECO:0007669"/>
    <property type="project" value="UniProtKB-UniRule"/>
</dbReference>
<evidence type="ECO:0000313" key="9">
    <source>
        <dbReference type="EMBL" id="EJK63807.1"/>
    </source>
</evidence>
<evidence type="ECO:0000256" key="8">
    <source>
        <dbReference type="SAM" id="MobiDB-lite"/>
    </source>
</evidence>
<feature type="compositionally biased region" description="Acidic residues" evidence="8">
    <location>
        <begin position="1"/>
        <end position="10"/>
    </location>
</feature>
<dbReference type="PRINTS" id="PR00173">
    <property type="entry name" value="EDTRNSPORT"/>
</dbReference>
<dbReference type="OMA" id="MWTRILT"/>
<reference evidence="9 10" key="1">
    <citation type="journal article" date="2012" name="Genome Biol.">
        <title>Genome and low-iron response of an oceanic diatom adapted to chronic iron limitation.</title>
        <authorList>
            <person name="Lommer M."/>
            <person name="Specht M."/>
            <person name="Roy A.S."/>
            <person name="Kraemer L."/>
            <person name="Andreson R."/>
            <person name="Gutowska M.A."/>
            <person name="Wolf J."/>
            <person name="Bergner S.V."/>
            <person name="Schilhabel M.B."/>
            <person name="Klostermeier U.C."/>
            <person name="Beiko R.G."/>
            <person name="Rosenstiel P."/>
            <person name="Hippler M."/>
            <person name="Laroche J."/>
        </authorList>
    </citation>
    <scope>NUCLEOTIDE SEQUENCE [LARGE SCALE GENOMIC DNA]</scope>
    <source>
        <strain evidence="9 10">CCMP1005</strain>
    </source>
</reference>
<comment type="caution">
    <text evidence="7">Lacks conserved residue(s) required for the propagation of feature annotation.</text>
</comment>
<dbReference type="InterPro" id="IPR036458">
    <property type="entry name" value="Na:dicarbo_symporter_sf"/>
</dbReference>
<evidence type="ECO:0000256" key="5">
    <source>
        <dbReference type="ARBA" id="ARBA00022989"/>
    </source>
</evidence>
<dbReference type="PANTHER" id="PTHR42865">
    <property type="entry name" value="PROTON/GLUTAMATE-ASPARTATE SYMPORTER"/>
    <property type="match status" value="1"/>
</dbReference>
<proteinExistence type="inferred from homology"/>
<feature type="compositionally biased region" description="Basic and acidic residues" evidence="8">
    <location>
        <begin position="42"/>
        <end position="51"/>
    </location>
</feature>
<keyword evidence="3" id="KW-1003">Cell membrane</keyword>
<gene>
    <name evidence="9" type="ORF">THAOC_15516</name>
</gene>
<keyword evidence="10" id="KW-1185">Reference proteome</keyword>
<organism evidence="9 10">
    <name type="scientific">Thalassiosira oceanica</name>
    <name type="common">Marine diatom</name>
    <dbReference type="NCBI Taxonomy" id="159749"/>
    <lineage>
        <taxon>Eukaryota</taxon>
        <taxon>Sar</taxon>
        <taxon>Stramenopiles</taxon>
        <taxon>Ochrophyta</taxon>
        <taxon>Bacillariophyta</taxon>
        <taxon>Coscinodiscophyceae</taxon>
        <taxon>Thalassiosirophycidae</taxon>
        <taxon>Thalassiosirales</taxon>
        <taxon>Thalassiosiraceae</taxon>
        <taxon>Thalassiosira</taxon>
    </lineage>
</organism>
<keyword evidence="6 7" id="KW-0472">Membrane</keyword>
<evidence type="ECO:0000256" key="4">
    <source>
        <dbReference type="ARBA" id="ARBA00022692"/>
    </source>
</evidence>
<evidence type="ECO:0000313" key="10">
    <source>
        <dbReference type="Proteomes" id="UP000266841"/>
    </source>
</evidence>
<evidence type="ECO:0000256" key="6">
    <source>
        <dbReference type="ARBA" id="ARBA00023136"/>
    </source>
</evidence>
<keyword evidence="2 7" id="KW-0813">Transport</keyword>
<feature type="region of interest" description="Disordered" evidence="8">
    <location>
        <begin position="1"/>
        <end position="52"/>
    </location>
</feature>
<accession>K0T031</accession>
<feature type="transmembrane region" description="Helical" evidence="7">
    <location>
        <begin position="211"/>
        <end position="231"/>
    </location>
</feature>
<feature type="compositionally biased region" description="Basic and acidic residues" evidence="8">
    <location>
        <begin position="18"/>
        <end position="28"/>
    </location>
</feature>
<dbReference type="SUPFAM" id="SSF118215">
    <property type="entry name" value="Proton glutamate symport protein"/>
    <property type="match status" value="1"/>
</dbReference>
<comment type="subcellular location">
    <subcellularLocation>
        <location evidence="1">Cell membrane</location>
        <topology evidence="1">Multi-pass membrane protein</topology>
    </subcellularLocation>
    <subcellularLocation>
        <location evidence="7">Membrane</location>
        <topology evidence="7">Multi-pass membrane protein</topology>
    </subcellularLocation>
</comment>
<feature type="transmembrane region" description="Helical" evidence="7">
    <location>
        <begin position="292"/>
        <end position="318"/>
    </location>
</feature>
<feature type="transmembrane region" description="Helical" evidence="7">
    <location>
        <begin position="252"/>
        <end position="280"/>
    </location>
</feature>
<name>K0T031_THAOC</name>
<dbReference type="EMBL" id="AGNL01018004">
    <property type="protein sequence ID" value="EJK63807.1"/>
    <property type="molecule type" value="Genomic_DNA"/>
</dbReference>
<dbReference type="Gene3D" id="1.10.3860.10">
    <property type="entry name" value="Sodium:dicarboxylate symporter"/>
    <property type="match status" value="1"/>
</dbReference>
<feature type="transmembrane region" description="Helical" evidence="7">
    <location>
        <begin position="69"/>
        <end position="89"/>
    </location>
</feature>